<dbReference type="EMBL" id="JAODUO010000659">
    <property type="protein sequence ID" value="KAK2176509.1"/>
    <property type="molecule type" value="Genomic_DNA"/>
</dbReference>
<sequence>MSRSEIPSVTTVFGPSLEIAETVLRNELRMDSLFSNESFARKNCGGVGLAVSESELVSESQYRLEGMCFTSTRPCCSAPVALRLLANSESGIFGRMRSSSFCRSESFGKAVPSRSFCSWRLGE</sequence>
<protein>
    <submittedName>
        <fullName evidence="1">Uncharacterized protein</fullName>
    </submittedName>
</protein>
<accession>A0AAD9KRU5</accession>
<keyword evidence="2" id="KW-1185">Reference proteome</keyword>
<proteinExistence type="predicted"/>
<reference evidence="1" key="1">
    <citation type="journal article" date="2023" name="Mol. Biol. Evol.">
        <title>Third-Generation Sequencing Reveals the Adaptive Role of the Epigenome in Three Deep-Sea Polychaetes.</title>
        <authorList>
            <person name="Perez M."/>
            <person name="Aroh O."/>
            <person name="Sun Y."/>
            <person name="Lan Y."/>
            <person name="Juniper S.K."/>
            <person name="Young C.R."/>
            <person name="Angers B."/>
            <person name="Qian P.Y."/>
        </authorList>
    </citation>
    <scope>NUCLEOTIDE SEQUENCE</scope>
    <source>
        <strain evidence="1">R07B-5</strain>
    </source>
</reference>
<organism evidence="1 2">
    <name type="scientific">Ridgeia piscesae</name>
    <name type="common">Tubeworm</name>
    <dbReference type="NCBI Taxonomy" id="27915"/>
    <lineage>
        <taxon>Eukaryota</taxon>
        <taxon>Metazoa</taxon>
        <taxon>Spiralia</taxon>
        <taxon>Lophotrochozoa</taxon>
        <taxon>Annelida</taxon>
        <taxon>Polychaeta</taxon>
        <taxon>Sedentaria</taxon>
        <taxon>Canalipalpata</taxon>
        <taxon>Sabellida</taxon>
        <taxon>Siboglinidae</taxon>
        <taxon>Ridgeia</taxon>
    </lineage>
</organism>
<dbReference type="Proteomes" id="UP001209878">
    <property type="component" value="Unassembled WGS sequence"/>
</dbReference>
<evidence type="ECO:0000313" key="2">
    <source>
        <dbReference type="Proteomes" id="UP001209878"/>
    </source>
</evidence>
<comment type="caution">
    <text evidence="1">The sequence shown here is derived from an EMBL/GenBank/DDBJ whole genome shotgun (WGS) entry which is preliminary data.</text>
</comment>
<evidence type="ECO:0000313" key="1">
    <source>
        <dbReference type="EMBL" id="KAK2176509.1"/>
    </source>
</evidence>
<gene>
    <name evidence="1" type="ORF">NP493_660g01057</name>
</gene>
<name>A0AAD9KRU5_RIDPI</name>
<dbReference type="AlphaFoldDB" id="A0AAD9KRU5"/>